<keyword evidence="5 11" id="KW-0297">G-protein coupled receptor</keyword>
<dbReference type="InterPro" id="IPR017452">
    <property type="entry name" value="GPCR_Rhodpsn_7TM"/>
</dbReference>
<evidence type="ECO:0000313" key="15">
    <source>
        <dbReference type="Proteomes" id="UP000694569"/>
    </source>
</evidence>
<dbReference type="OrthoDB" id="9930460at2759"/>
<dbReference type="Proteomes" id="UP000694569">
    <property type="component" value="Unplaced"/>
</dbReference>
<dbReference type="PROSITE" id="PS50262">
    <property type="entry name" value="G_PROTEIN_RECEP_F1_2"/>
    <property type="match status" value="1"/>
</dbReference>
<keyword evidence="8" id="KW-0325">Glycoprotein</keyword>
<reference evidence="14" key="2">
    <citation type="submission" date="2025-09" db="UniProtKB">
        <authorList>
            <consortium name="Ensembl"/>
        </authorList>
    </citation>
    <scope>IDENTIFICATION</scope>
</reference>
<keyword evidence="15" id="KW-1185">Reference proteome</keyword>
<keyword evidence="2" id="KW-1003">Cell membrane</keyword>
<comment type="subcellular location">
    <subcellularLocation>
        <location evidence="1">Cell membrane</location>
        <topology evidence="1">Multi-pass membrane protein</topology>
    </subcellularLocation>
</comment>
<feature type="domain" description="G-protein coupled receptors family 1 profile" evidence="13">
    <location>
        <begin position="57"/>
        <end position="300"/>
    </location>
</feature>
<reference evidence="14" key="1">
    <citation type="submission" date="2025-08" db="UniProtKB">
        <authorList>
            <consortium name="Ensembl"/>
        </authorList>
    </citation>
    <scope>IDENTIFICATION</scope>
</reference>
<organism evidence="14 15">
    <name type="scientific">Leptobrachium leishanense</name>
    <name type="common">Leishan spiny toad</name>
    <dbReference type="NCBI Taxonomy" id="445787"/>
    <lineage>
        <taxon>Eukaryota</taxon>
        <taxon>Metazoa</taxon>
        <taxon>Chordata</taxon>
        <taxon>Craniata</taxon>
        <taxon>Vertebrata</taxon>
        <taxon>Euteleostomi</taxon>
        <taxon>Amphibia</taxon>
        <taxon>Batrachia</taxon>
        <taxon>Anura</taxon>
        <taxon>Pelobatoidea</taxon>
        <taxon>Megophryidae</taxon>
        <taxon>Leptobrachium</taxon>
    </lineage>
</organism>
<evidence type="ECO:0000256" key="4">
    <source>
        <dbReference type="ARBA" id="ARBA00022989"/>
    </source>
</evidence>
<feature type="disulfide bond" evidence="10">
    <location>
        <begin position="180"/>
        <end position="187"/>
    </location>
</feature>
<keyword evidence="3 11" id="KW-0812">Transmembrane</keyword>
<dbReference type="SUPFAM" id="SSF81321">
    <property type="entry name" value="Family A G protein-coupled receptor-like"/>
    <property type="match status" value="1"/>
</dbReference>
<evidence type="ECO:0000256" key="12">
    <source>
        <dbReference type="SAM" id="Phobius"/>
    </source>
</evidence>
<dbReference type="PRINTS" id="PR01523">
    <property type="entry name" value="S1PRECEPTOR"/>
</dbReference>
<name>A0A8C5LH68_9ANUR</name>
<dbReference type="PANTHER" id="PTHR22750">
    <property type="entry name" value="G-PROTEIN COUPLED RECEPTOR"/>
    <property type="match status" value="1"/>
</dbReference>
<comment type="similarity">
    <text evidence="11">Belongs to the G-protein coupled receptor 1 family.</text>
</comment>
<feature type="disulfide bond" evidence="10">
    <location>
        <begin position="271"/>
        <end position="276"/>
    </location>
</feature>
<keyword evidence="10" id="KW-1015">Disulfide bond</keyword>
<keyword evidence="4 12" id="KW-1133">Transmembrane helix</keyword>
<dbReference type="InterPro" id="IPR004061">
    <property type="entry name" value="S1P_rcpt"/>
</dbReference>
<evidence type="ECO:0000256" key="1">
    <source>
        <dbReference type="ARBA" id="ARBA00004651"/>
    </source>
</evidence>
<feature type="transmembrane region" description="Helical" evidence="12">
    <location>
        <begin position="74"/>
        <end position="97"/>
    </location>
</feature>
<keyword evidence="9 11" id="KW-0807">Transducer</keyword>
<evidence type="ECO:0000256" key="9">
    <source>
        <dbReference type="ARBA" id="ARBA00023224"/>
    </source>
</evidence>
<evidence type="ECO:0000256" key="6">
    <source>
        <dbReference type="ARBA" id="ARBA00023136"/>
    </source>
</evidence>
<evidence type="ECO:0000313" key="14">
    <source>
        <dbReference type="Ensembl" id="ENSLLEP00000000328.1"/>
    </source>
</evidence>
<feature type="transmembrane region" description="Helical" evidence="12">
    <location>
        <begin position="198"/>
        <end position="223"/>
    </location>
</feature>
<evidence type="ECO:0000256" key="10">
    <source>
        <dbReference type="PIRSR" id="PIRSR604061-50"/>
    </source>
</evidence>
<dbReference type="InterPro" id="IPR000276">
    <property type="entry name" value="GPCR_Rhodpsn"/>
</dbReference>
<evidence type="ECO:0000256" key="7">
    <source>
        <dbReference type="ARBA" id="ARBA00023170"/>
    </source>
</evidence>
<feature type="transmembrane region" description="Helical" evidence="12">
    <location>
        <begin position="243"/>
        <end position="264"/>
    </location>
</feature>
<dbReference type="GO" id="GO:0038036">
    <property type="term" value="F:sphingosine-1-phosphate receptor activity"/>
    <property type="evidence" value="ECO:0007669"/>
    <property type="project" value="InterPro"/>
</dbReference>
<dbReference type="PROSITE" id="PS00237">
    <property type="entry name" value="G_PROTEIN_RECEP_F1_1"/>
    <property type="match status" value="1"/>
</dbReference>
<feature type="transmembrane region" description="Helical" evidence="12">
    <location>
        <begin position="117"/>
        <end position="135"/>
    </location>
</feature>
<protein>
    <submittedName>
        <fullName evidence="14">Sphingosine-1-phosphate receptor 4</fullName>
    </submittedName>
</protein>
<dbReference type="GeneTree" id="ENSGT01050000244887"/>
<evidence type="ECO:0000256" key="5">
    <source>
        <dbReference type="ARBA" id="ARBA00023040"/>
    </source>
</evidence>
<evidence type="ECO:0000256" key="8">
    <source>
        <dbReference type="ARBA" id="ARBA00023180"/>
    </source>
</evidence>
<evidence type="ECO:0000259" key="13">
    <source>
        <dbReference type="PROSITE" id="PS50262"/>
    </source>
</evidence>
<evidence type="ECO:0000256" key="2">
    <source>
        <dbReference type="ARBA" id="ARBA00022475"/>
    </source>
</evidence>
<keyword evidence="6 12" id="KW-0472">Membrane</keyword>
<dbReference type="GO" id="GO:0005886">
    <property type="term" value="C:plasma membrane"/>
    <property type="evidence" value="ECO:0007669"/>
    <property type="project" value="UniProtKB-SubCell"/>
</dbReference>
<accession>A0A8C5LH68</accession>
<keyword evidence="7 11" id="KW-0675">Receptor</keyword>
<dbReference type="Ensembl" id="ENSLLET00000000348.1">
    <property type="protein sequence ID" value="ENSLLEP00000000328.1"/>
    <property type="gene ID" value="ENSLLEG00000000226.1"/>
</dbReference>
<proteinExistence type="inferred from homology"/>
<dbReference type="Gene3D" id="1.20.1070.10">
    <property type="entry name" value="Rhodopsin 7-helix transmembrane proteins"/>
    <property type="match status" value="1"/>
</dbReference>
<sequence>MNTTFNPNLCLELAKEKLINVVVLHYNMTGRMTMRSSDGMSYLNAIFIFISIAIILENLFVLTALLRYLRLKRWVYCCLANIAVSDLLAGVSYLLNICLSGPNTFLLSPQLWFVREGLVFTTLAASIFSLLITAVERYSTMVVITSENHSVKSIRVHGLIALCWILAGLVGFLPLIGWNCVCNIDKCSNLLPLYAKDYLLFSLILLGVTLVGITGFYCTIYYLVCTSAKRVVVTSHSRHSFHLLHTVIIILGTFIFCWSPLFVVLLMDTTCSPGSCTIPLRLEWVLALALLNSALNPLIYSFRSSEVRKAVLALLCSACTWAGVPLPVSCRQGTDITSGSSNESSLRRRSSVRLSRALSVRSPLTSISSVPSQ</sequence>
<evidence type="ECO:0000256" key="3">
    <source>
        <dbReference type="ARBA" id="ARBA00022692"/>
    </source>
</evidence>
<dbReference type="AlphaFoldDB" id="A0A8C5LH68"/>
<dbReference type="PRINTS" id="PR00237">
    <property type="entry name" value="GPCRRHODOPSN"/>
</dbReference>
<evidence type="ECO:0000256" key="11">
    <source>
        <dbReference type="RuleBase" id="RU000688"/>
    </source>
</evidence>
<feature type="transmembrane region" description="Helical" evidence="12">
    <location>
        <begin position="42"/>
        <end position="62"/>
    </location>
</feature>
<gene>
    <name evidence="14" type="primary">S1PR4</name>
</gene>
<dbReference type="Pfam" id="PF00001">
    <property type="entry name" value="7tm_1"/>
    <property type="match status" value="1"/>
</dbReference>
<feature type="transmembrane region" description="Helical" evidence="12">
    <location>
        <begin position="284"/>
        <end position="303"/>
    </location>
</feature>
<feature type="transmembrane region" description="Helical" evidence="12">
    <location>
        <begin position="156"/>
        <end position="178"/>
    </location>
</feature>